<evidence type="ECO:0000313" key="1">
    <source>
        <dbReference type="EMBL" id="MCL6270941.1"/>
    </source>
</evidence>
<dbReference type="Gene3D" id="2.60.120.10">
    <property type="entry name" value="Jelly Rolls"/>
    <property type="match status" value="1"/>
</dbReference>
<dbReference type="RefSeq" id="WP_249700249.1">
    <property type="nucleotide sequence ID" value="NZ_JAMFLX010000018.1"/>
</dbReference>
<comment type="caution">
    <text evidence="1">The sequence shown here is derived from an EMBL/GenBank/DDBJ whole genome shotgun (WGS) entry which is preliminary data.</text>
</comment>
<sequence>MNPTPHTLRQLIQVCQSALTTSEEYEGHTHILSHLQHALMEDSFIGEFFGDSNWTGKRIIYRDPEMGFCIRAHINCEQLNHPPHDHGPTWAIYGQAAGETEMSEWLHIEPPGCN</sequence>
<reference evidence="1 2" key="1">
    <citation type="submission" date="2022-05" db="EMBL/GenBank/DDBJ databases">
        <authorList>
            <person name="Park J.-S."/>
        </authorList>
    </citation>
    <scope>NUCLEOTIDE SEQUENCE [LARGE SCALE GENOMIC DNA]</scope>
    <source>
        <strain evidence="1 2">2012CJ34-2</strain>
    </source>
</reference>
<evidence type="ECO:0000313" key="2">
    <source>
        <dbReference type="Proteomes" id="UP001203338"/>
    </source>
</evidence>
<proteinExistence type="predicted"/>
<accession>A0ABT0PIW2</accession>
<gene>
    <name evidence="1" type="ORF">M3P05_13505</name>
</gene>
<dbReference type="EMBL" id="JAMFLX010000018">
    <property type="protein sequence ID" value="MCL6270941.1"/>
    <property type="molecule type" value="Genomic_DNA"/>
</dbReference>
<dbReference type="InterPro" id="IPR014710">
    <property type="entry name" value="RmlC-like_jellyroll"/>
</dbReference>
<dbReference type="Proteomes" id="UP001203338">
    <property type="component" value="Unassembled WGS sequence"/>
</dbReference>
<name>A0ABT0PIW2_9GAMM</name>
<keyword evidence="2" id="KW-1185">Reference proteome</keyword>
<protein>
    <submittedName>
        <fullName evidence="1">Uncharacterized protein</fullName>
    </submittedName>
</protein>
<organism evidence="1 2">
    <name type="scientific">Parendozoicomonas callyspongiae</name>
    <dbReference type="NCBI Taxonomy" id="2942213"/>
    <lineage>
        <taxon>Bacteria</taxon>
        <taxon>Pseudomonadati</taxon>
        <taxon>Pseudomonadota</taxon>
        <taxon>Gammaproteobacteria</taxon>
        <taxon>Oceanospirillales</taxon>
        <taxon>Endozoicomonadaceae</taxon>
        <taxon>Parendozoicomonas</taxon>
    </lineage>
</organism>